<dbReference type="PANTHER" id="PTHR21021">
    <property type="entry name" value="GAF/PUTATIVE CYTOSKELETAL PROTEIN"/>
    <property type="match status" value="1"/>
</dbReference>
<evidence type="ECO:0000256" key="1">
    <source>
        <dbReference type="ARBA" id="ARBA00006658"/>
    </source>
</evidence>
<gene>
    <name evidence="2" type="ORF">CCAE0312_LOCUS3440</name>
</gene>
<dbReference type="InterPro" id="IPR051330">
    <property type="entry name" value="Phosphatase_reg/MetRdx"/>
</dbReference>
<dbReference type="EMBL" id="HBGH01006573">
    <property type="protein sequence ID" value="CAD9231384.1"/>
    <property type="molecule type" value="Transcribed_RNA"/>
</dbReference>
<dbReference type="AlphaFoldDB" id="A0A7S1TBF3"/>
<evidence type="ECO:0000313" key="2">
    <source>
        <dbReference type="EMBL" id="CAD9231384.1"/>
    </source>
</evidence>
<evidence type="ECO:0008006" key="3">
    <source>
        <dbReference type="Google" id="ProtNLM"/>
    </source>
</evidence>
<organism evidence="2">
    <name type="scientific">Compsopogon caeruleus</name>
    <dbReference type="NCBI Taxonomy" id="31354"/>
    <lineage>
        <taxon>Eukaryota</taxon>
        <taxon>Rhodophyta</taxon>
        <taxon>Compsopogonophyceae</taxon>
        <taxon>Compsopogonales</taxon>
        <taxon>Compsopogonaceae</taxon>
        <taxon>Compsopogon</taxon>
    </lineage>
</organism>
<sequence>MQPLEGQDRFEANGWEFLTERGPILNSSEQEQWSRQLQMDKLPGMVFGRNRLTVHHQSTGFAVQFSADDALRGVGPPDPSLQIRAAADWEDRIRKSSIPRLRSSRDWTFSTNYSGTCQGPAIPVEDDDAAEIDLRLCRRTDLPILYFQELVLFEDELDDNGVSVMSLRMRVMPSFFLILVRFWLRVDGIAVRSIETRWFHIFGQGQVIREQVHKCASSQIVAELPLAVLQDPEAMQIHLRTNSVRRSRIDIPSIEQSTASM</sequence>
<dbReference type="PANTHER" id="PTHR21021:SF16">
    <property type="entry name" value="TIP41-LIKE PROTEIN"/>
    <property type="match status" value="1"/>
</dbReference>
<protein>
    <recommendedName>
        <fullName evidence="3">TIP41-like protein</fullName>
    </recommendedName>
</protein>
<name>A0A7S1TBF3_9RHOD</name>
<reference evidence="2" key="1">
    <citation type="submission" date="2021-01" db="EMBL/GenBank/DDBJ databases">
        <authorList>
            <person name="Corre E."/>
            <person name="Pelletier E."/>
            <person name="Niang G."/>
            <person name="Scheremetjew M."/>
            <person name="Finn R."/>
            <person name="Kale V."/>
            <person name="Holt S."/>
            <person name="Cochrane G."/>
            <person name="Meng A."/>
            <person name="Brown T."/>
            <person name="Cohen L."/>
        </authorList>
    </citation>
    <scope>NUCLEOTIDE SEQUENCE</scope>
    <source>
        <strain evidence="2">SAG 36.94</strain>
    </source>
</reference>
<proteinExistence type="inferred from homology"/>
<accession>A0A7S1TBF3</accession>
<comment type="similarity">
    <text evidence="1">Belongs to the TIP41 family.</text>
</comment>
<dbReference type="GO" id="GO:0031929">
    <property type="term" value="P:TOR signaling"/>
    <property type="evidence" value="ECO:0007669"/>
    <property type="project" value="TreeGrafter"/>
</dbReference>
<dbReference type="GO" id="GO:0005829">
    <property type="term" value="C:cytosol"/>
    <property type="evidence" value="ECO:0007669"/>
    <property type="project" value="TreeGrafter"/>
</dbReference>
<dbReference type="InterPro" id="IPR007303">
    <property type="entry name" value="TIP41-like"/>
</dbReference>
<dbReference type="Pfam" id="PF04176">
    <property type="entry name" value="TIP41"/>
    <property type="match status" value="1"/>
</dbReference>